<proteinExistence type="predicted"/>
<dbReference type="EMBL" id="PXOG01000090">
    <property type="protein sequence ID" value="RGP77579.1"/>
    <property type="molecule type" value="Genomic_DNA"/>
</dbReference>
<accession>A0A395SZM7</accession>
<comment type="caution">
    <text evidence="2">The sequence shown here is derived from an EMBL/GenBank/DDBJ whole genome shotgun (WGS) entry which is preliminary data.</text>
</comment>
<keyword evidence="3" id="KW-1185">Reference proteome</keyword>
<keyword evidence="1" id="KW-0812">Transmembrane</keyword>
<feature type="non-terminal residue" evidence="2">
    <location>
        <position position="39"/>
    </location>
</feature>
<keyword evidence="1" id="KW-1133">Transmembrane helix</keyword>
<evidence type="ECO:0000313" key="2">
    <source>
        <dbReference type="EMBL" id="RGP77579.1"/>
    </source>
</evidence>
<dbReference type="Proteomes" id="UP000266234">
    <property type="component" value="Unassembled WGS sequence"/>
</dbReference>
<keyword evidence="1" id="KW-0472">Membrane</keyword>
<dbReference type="STRING" id="694270.A0A395SZM7"/>
<reference evidence="2 3" key="1">
    <citation type="journal article" date="2018" name="PLoS Pathog.">
        <title>Evolution of structural diversity of trichothecenes, a family of toxins produced by plant pathogenic and entomopathogenic fungi.</title>
        <authorList>
            <person name="Proctor R.H."/>
            <person name="McCormick S.P."/>
            <person name="Kim H.S."/>
            <person name="Cardoza R.E."/>
            <person name="Stanley A.M."/>
            <person name="Lindo L."/>
            <person name="Kelly A."/>
            <person name="Brown D.W."/>
            <person name="Lee T."/>
            <person name="Vaughan M.M."/>
            <person name="Alexander N.J."/>
            <person name="Busman M."/>
            <person name="Gutierrez S."/>
        </authorList>
    </citation>
    <scope>NUCLEOTIDE SEQUENCE [LARGE SCALE GENOMIC DNA]</scope>
    <source>
        <strain evidence="2 3">NRRL 20695</strain>
    </source>
</reference>
<dbReference type="AlphaFoldDB" id="A0A395SZM7"/>
<organism evidence="2 3">
    <name type="scientific">Fusarium longipes</name>
    <dbReference type="NCBI Taxonomy" id="694270"/>
    <lineage>
        <taxon>Eukaryota</taxon>
        <taxon>Fungi</taxon>
        <taxon>Dikarya</taxon>
        <taxon>Ascomycota</taxon>
        <taxon>Pezizomycotina</taxon>
        <taxon>Sordariomycetes</taxon>
        <taxon>Hypocreomycetidae</taxon>
        <taxon>Hypocreales</taxon>
        <taxon>Nectriaceae</taxon>
        <taxon>Fusarium</taxon>
    </lineage>
</organism>
<evidence type="ECO:0000256" key="1">
    <source>
        <dbReference type="SAM" id="Phobius"/>
    </source>
</evidence>
<name>A0A395SZM7_9HYPO</name>
<evidence type="ECO:0000313" key="3">
    <source>
        <dbReference type="Proteomes" id="UP000266234"/>
    </source>
</evidence>
<protein>
    <submittedName>
        <fullName evidence="2">Rta1 like</fullName>
    </submittedName>
</protein>
<sequence>MAQLRPYKGDYFLWEYLPSLPGAIAFAIAFFIITLAQGS</sequence>
<gene>
    <name evidence="2" type="ORF">FLONG3_4270</name>
</gene>
<feature type="transmembrane region" description="Helical" evidence="1">
    <location>
        <begin position="16"/>
        <end position="36"/>
    </location>
</feature>